<feature type="region of interest" description="Disordered" evidence="1">
    <location>
        <begin position="1"/>
        <end position="31"/>
    </location>
</feature>
<evidence type="ECO:0000313" key="3">
    <source>
        <dbReference type="Proteomes" id="UP001501115"/>
    </source>
</evidence>
<accession>A0ABP8GC12</accession>
<gene>
    <name evidence="2" type="ORF">GCM10023086_46250</name>
</gene>
<dbReference type="Proteomes" id="UP001501115">
    <property type="component" value="Unassembled WGS sequence"/>
</dbReference>
<organism evidence="2 3">
    <name type="scientific">Streptomyces venetus</name>
    <dbReference type="NCBI Taxonomy" id="1701086"/>
    <lineage>
        <taxon>Bacteria</taxon>
        <taxon>Bacillati</taxon>
        <taxon>Actinomycetota</taxon>
        <taxon>Actinomycetes</taxon>
        <taxon>Kitasatosporales</taxon>
        <taxon>Streptomycetaceae</taxon>
        <taxon>Streptomyces</taxon>
    </lineage>
</organism>
<reference evidence="3" key="1">
    <citation type="journal article" date="2019" name="Int. J. Syst. Evol. Microbiol.">
        <title>The Global Catalogue of Microorganisms (GCM) 10K type strain sequencing project: providing services to taxonomists for standard genome sequencing and annotation.</title>
        <authorList>
            <consortium name="The Broad Institute Genomics Platform"/>
            <consortium name="The Broad Institute Genome Sequencing Center for Infectious Disease"/>
            <person name="Wu L."/>
            <person name="Ma J."/>
        </authorList>
    </citation>
    <scope>NUCLEOTIDE SEQUENCE [LARGE SCALE GENOMIC DNA]</scope>
    <source>
        <strain evidence="3">JCM 31290</strain>
    </source>
</reference>
<evidence type="ECO:0000313" key="2">
    <source>
        <dbReference type="EMBL" id="GAA4321535.1"/>
    </source>
</evidence>
<sequence length="70" mass="7107">MSAGIFSLPSSEALADAEASPPAAASPDSQAVVVSASTEARATAAGTGEILRRVLPPRPAVDDVRMDRMI</sequence>
<name>A0ABP8GC12_9ACTN</name>
<comment type="caution">
    <text evidence="2">The sequence shown here is derived from an EMBL/GenBank/DDBJ whole genome shotgun (WGS) entry which is preliminary data.</text>
</comment>
<keyword evidence="3" id="KW-1185">Reference proteome</keyword>
<proteinExistence type="predicted"/>
<evidence type="ECO:0008006" key="4">
    <source>
        <dbReference type="Google" id="ProtNLM"/>
    </source>
</evidence>
<evidence type="ECO:0000256" key="1">
    <source>
        <dbReference type="SAM" id="MobiDB-lite"/>
    </source>
</evidence>
<protein>
    <recommendedName>
        <fullName evidence="4">FXSXX-COOH protein</fullName>
    </recommendedName>
</protein>
<feature type="compositionally biased region" description="Low complexity" evidence="1">
    <location>
        <begin position="7"/>
        <end position="31"/>
    </location>
</feature>
<dbReference type="EMBL" id="BAABET010000007">
    <property type="protein sequence ID" value="GAA4321535.1"/>
    <property type="molecule type" value="Genomic_DNA"/>
</dbReference>